<dbReference type="PANTHER" id="PTHR43047">
    <property type="entry name" value="TWO-COMPONENT HISTIDINE PROTEIN KINASE"/>
    <property type="match status" value="1"/>
</dbReference>
<dbReference type="SUPFAM" id="SSF47384">
    <property type="entry name" value="Homodimeric domain of signal transducing histidine kinase"/>
    <property type="match status" value="1"/>
</dbReference>
<dbReference type="RefSeq" id="WP_133235747.1">
    <property type="nucleotide sequence ID" value="NZ_SMRT01000024.1"/>
</dbReference>
<evidence type="ECO:0000313" key="16">
    <source>
        <dbReference type="Proteomes" id="UP000295636"/>
    </source>
</evidence>
<feature type="domain" description="Histidine kinase" evidence="13">
    <location>
        <begin position="265"/>
        <end position="481"/>
    </location>
</feature>
<keyword evidence="6" id="KW-0808">Transferase</keyword>
<dbReference type="GO" id="GO:0005524">
    <property type="term" value="F:ATP binding"/>
    <property type="evidence" value="ECO:0007669"/>
    <property type="project" value="UniProtKB-KW"/>
</dbReference>
<dbReference type="Pfam" id="PF00512">
    <property type="entry name" value="HisKA"/>
    <property type="match status" value="1"/>
</dbReference>
<keyword evidence="4" id="KW-1003">Cell membrane</keyword>
<dbReference type="OrthoDB" id="9813151at2"/>
<evidence type="ECO:0000256" key="11">
    <source>
        <dbReference type="ARBA" id="ARBA00023136"/>
    </source>
</evidence>
<evidence type="ECO:0000259" key="14">
    <source>
        <dbReference type="PROSITE" id="PS50885"/>
    </source>
</evidence>
<dbReference type="Pfam" id="PF02518">
    <property type="entry name" value="HATPase_c"/>
    <property type="match status" value="1"/>
</dbReference>
<dbReference type="SMART" id="SM00387">
    <property type="entry name" value="HATPase_c"/>
    <property type="match status" value="1"/>
</dbReference>
<keyword evidence="5" id="KW-0597">Phosphoprotein</keyword>
<evidence type="ECO:0000256" key="8">
    <source>
        <dbReference type="ARBA" id="ARBA00022777"/>
    </source>
</evidence>
<keyword evidence="12" id="KW-1133">Transmembrane helix</keyword>
<dbReference type="Gene3D" id="1.10.287.130">
    <property type="match status" value="1"/>
</dbReference>
<dbReference type="Pfam" id="PF00672">
    <property type="entry name" value="HAMP"/>
    <property type="match status" value="1"/>
</dbReference>
<dbReference type="SUPFAM" id="SSF55874">
    <property type="entry name" value="ATPase domain of HSP90 chaperone/DNA topoisomerase II/histidine kinase"/>
    <property type="match status" value="1"/>
</dbReference>
<protein>
    <recommendedName>
        <fullName evidence="3">histidine kinase</fullName>
        <ecNumber evidence="3">2.7.13.3</ecNumber>
    </recommendedName>
</protein>
<keyword evidence="16" id="KW-1185">Reference proteome</keyword>
<gene>
    <name evidence="15" type="ORF">E1757_31350</name>
</gene>
<dbReference type="GO" id="GO:0005886">
    <property type="term" value="C:plasma membrane"/>
    <property type="evidence" value="ECO:0007669"/>
    <property type="project" value="UniProtKB-SubCell"/>
</dbReference>
<evidence type="ECO:0000256" key="5">
    <source>
        <dbReference type="ARBA" id="ARBA00022553"/>
    </source>
</evidence>
<dbReference type="PROSITE" id="PS50885">
    <property type="entry name" value="HAMP"/>
    <property type="match status" value="1"/>
</dbReference>
<dbReference type="EMBL" id="SMRT01000024">
    <property type="protein sequence ID" value="TDF91840.1"/>
    <property type="molecule type" value="Genomic_DNA"/>
</dbReference>
<feature type="transmembrane region" description="Helical" evidence="12">
    <location>
        <begin position="177"/>
        <end position="196"/>
    </location>
</feature>
<dbReference type="InterPro" id="IPR036890">
    <property type="entry name" value="HATPase_C_sf"/>
</dbReference>
<dbReference type="Gene3D" id="6.10.340.10">
    <property type="match status" value="1"/>
</dbReference>
<sequence length="492" mass="56039">MAVKGQRFRYRFTFFQRQFVSHLIVCLLILGLLSAGFAYYLKQQALSMVTVELTGAAKVIARQMVREEEEPTGPIQSYRNLLSERKISFIVLDKSGEIVFRDPKMPTSMRSKPFLDGFRSHIFTMKDNQSFIVERNTELPLVVVTKPIHLKTRGDLYLFIFSPLEGFQETQKSLDRALIWIIAVVFAVAVWVGWLVSRNLSRTIQSLRQATRQIAAGYYEERLQTNRTDELGDLSLDFNRIAERLEQASHKLKLYEQRRQHFIMDITHELRTPLTSIRGIIEGLKTDLVTRPEDKQKYYAIIEKETFRLIRLINELLDMEKIDAGTVTLHASSSSLREIMNIVAESLKVLTESKKLRLIIECGDEVTVYGDYDRLIQIMINLIKNSIQFTDCGTIRLKGSDNESSTFIEIVDTGRGMTAEELSLIWDRFYKADPSRAKNSSETGLGLSIVKRLVESHSGTIEAESTAGLGSSFRIVLPKGAAQEPPSQPIQG</sequence>
<keyword evidence="12" id="KW-0812">Transmembrane</keyword>
<comment type="catalytic activity">
    <reaction evidence="1">
        <text>ATP + protein L-histidine = ADP + protein N-phospho-L-histidine.</text>
        <dbReference type="EC" id="2.7.13.3"/>
    </reaction>
</comment>
<comment type="subcellular location">
    <subcellularLocation>
        <location evidence="2">Cell membrane</location>
        <topology evidence="2">Multi-pass membrane protein</topology>
    </subcellularLocation>
</comment>
<dbReference type="GO" id="GO:0000155">
    <property type="term" value="F:phosphorelay sensor kinase activity"/>
    <property type="evidence" value="ECO:0007669"/>
    <property type="project" value="InterPro"/>
</dbReference>
<evidence type="ECO:0000256" key="12">
    <source>
        <dbReference type="SAM" id="Phobius"/>
    </source>
</evidence>
<evidence type="ECO:0000256" key="7">
    <source>
        <dbReference type="ARBA" id="ARBA00022741"/>
    </source>
</evidence>
<evidence type="ECO:0000256" key="4">
    <source>
        <dbReference type="ARBA" id="ARBA00022475"/>
    </source>
</evidence>
<dbReference type="PROSITE" id="PS50109">
    <property type="entry name" value="HIS_KIN"/>
    <property type="match status" value="1"/>
</dbReference>
<comment type="caution">
    <text evidence="15">The sequence shown here is derived from an EMBL/GenBank/DDBJ whole genome shotgun (WGS) entry which is preliminary data.</text>
</comment>
<evidence type="ECO:0000256" key="10">
    <source>
        <dbReference type="ARBA" id="ARBA00023012"/>
    </source>
</evidence>
<dbReference type="InterPro" id="IPR003660">
    <property type="entry name" value="HAMP_dom"/>
</dbReference>
<dbReference type="GO" id="GO:0009927">
    <property type="term" value="F:histidine phosphotransfer kinase activity"/>
    <property type="evidence" value="ECO:0007669"/>
    <property type="project" value="TreeGrafter"/>
</dbReference>
<name>A0A4R5KCN9_9BACL</name>
<keyword evidence="9" id="KW-0067">ATP-binding</keyword>
<reference evidence="15 16" key="1">
    <citation type="submission" date="2019-03" db="EMBL/GenBank/DDBJ databases">
        <title>This is whole genome sequence of Paenibacillus sp MS74 strain.</title>
        <authorList>
            <person name="Trinh H.N."/>
        </authorList>
    </citation>
    <scope>NUCLEOTIDE SEQUENCE [LARGE SCALE GENOMIC DNA]</scope>
    <source>
        <strain evidence="15 16">MS74</strain>
    </source>
</reference>
<dbReference type="InterPro" id="IPR003661">
    <property type="entry name" value="HisK_dim/P_dom"/>
</dbReference>
<dbReference type="Gene3D" id="3.30.565.10">
    <property type="entry name" value="Histidine kinase-like ATPase, C-terminal domain"/>
    <property type="match status" value="1"/>
</dbReference>
<dbReference type="PRINTS" id="PR00344">
    <property type="entry name" value="BCTRLSENSOR"/>
</dbReference>
<dbReference type="EC" id="2.7.13.3" evidence="3"/>
<evidence type="ECO:0000313" key="15">
    <source>
        <dbReference type="EMBL" id="TDF91840.1"/>
    </source>
</evidence>
<dbReference type="FunFam" id="3.30.565.10:FF:000006">
    <property type="entry name" value="Sensor histidine kinase WalK"/>
    <property type="match status" value="1"/>
</dbReference>
<dbReference type="SMART" id="SM00304">
    <property type="entry name" value="HAMP"/>
    <property type="match status" value="1"/>
</dbReference>
<evidence type="ECO:0000256" key="1">
    <source>
        <dbReference type="ARBA" id="ARBA00000085"/>
    </source>
</evidence>
<dbReference type="SMART" id="SM00388">
    <property type="entry name" value="HisKA"/>
    <property type="match status" value="1"/>
</dbReference>
<feature type="transmembrane region" description="Helical" evidence="12">
    <location>
        <begin position="20"/>
        <end position="41"/>
    </location>
</feature>
<keyword evidence="11 12" id="KW-0472">Membrane</keyword>
<dbReference type="CDD" id="cd00082">
    <property type="entry name" value="HisKA"/>
    <property type="match status" value="1"/>
</dbReference>
<dbReference type="InterPro" id="IPR004358">
    <property type="entry name" value="Sig_transdc_His_kin-like_C"/>
</dbReference>
<organism evidence="15 16">
    <name type="scientific">Paenibacillus piri</name>
    <dbReference type="NCBI Taxonomy" id="2547395"/>
    <lineage>
        <taxon>Bacteria</taxon>
        <taxon>Bacillati</taxon>
        <taxon>Bacillota</taxon>
        <taxon>Bacilli</taxon>
        <taxon>Bacillales</taxon>
        <taxon>Paenibacillaceae</taxon>
        <taxon>Paenibacillus</taxon>
    </lineage>
</organism>
<dbReference type="AlphaFoldDB" id="A0A4R5KCN9"/>
<dbReference type="CDD" id="cd06225">
    <property type="entry name" value="HAMP"/>
    <property type="match status" value="1"/>
</dbReference>
<evidence type="ECO:0000256" key="9">
    <source>
        <dbReference type="ARBA" id="ARBA00022840"/>
    </source>
</evidence>
<proteinExistence type="predicted"/>
<keyword evidence="10" id="KW-0902">Two-component regulatory system</keyword>
<dbReference type="InterPro" id="IPR005467">
    <property type="entry name" value="His_kinase_dom"/>
</dbReference>
<dbReference type="FunFam" id="1.10.287.130:FF:000001">
    <property type="entry name" value="Two-component sensor histidine kinase"/>
    <property type="match status" value="1"/>
</dbReference>
<dbReference type="SUPFAM" id="SSF158472">
    <property type="entry name" value="HAMP domain-like"/>
    <property type="match status" value="1"/>
</dbReference>
<dbReference type="InterPro" id="IPR036097">
    <property type="entry name" value="HisK_dim/P_sf"/>
</dbReference>
<keyword evidence="8 15" id="KW-0418">Kinase</keyword>
<dbReference type="InterPro" id="IPR003594">
    <property type="entry name" value="HATPase_dom"/>
</dbReference>
<evidence type="ECO:0000256" key="2">
    <source>
        <dbReference type="ARBA" id="ARBA00004651"/>
    </source>
</evidence>
<keyword evidence="7" id="KW-0547">Nucleotide-binding</keyword>
<evidence type="ECO:0000256" key="6">
    <source>
        <dbReference type="ARBA" id="ARBA00022679"/>
    </source>
</evidence>
<evidence type="ECO:0000259" key="13">
    <source>
        <dbReference type="PROSITE" id="PS50109"/>
    </source>
</evidence>
<evidence type="ECO:0000256" key="3">
    <source>
        <dbReference type="ARBA" id="ARBA00012438"/>
    </source>
</evidence>
<feature type="domain" description="HAMP" evidence="14">
    <location>
        <begin position="198"/>
        <end position="250"/>
    </location>
</feature>
<accession>A0A4R5KCN9</accession>
<dbReference type="Proteomes" id="UP000295636">
    <property type="component" value="Unassembled WGS sequence"/>
</dbReference>
<dbReference type="PANTHER" id="PTHR43047:SF72">
    <property type="entry name" value="OSMOSENSING HISTIDINE PROTEIN KINASE SLN1"/>
    <property type="match status" value="1"/>
</dbReference>